<sequence length="23" mass="2536">MSGFLVLNPPENTSMTLFIYCSA</sequence>
<protein>
    <submittedName>
        <fullName evidence="1">Uncharacterized protein</fullName>
    </submittedName>
</protein>
<proteinExistence type="predicted"/>
<dbReference type="AlphaFoldDB" id="A0A2P2QMY5"/>
<evidence type="ECO:0000313" key="1">
    <source>
        <dbReference type="EMBL" id="MBX68291.1"/>
    </source>
</evidence>
<accession>A0A2P2QMY5</accession>
<dbReference type="EMBL" id="GGEC01087807">
    <property type="protein sequence ID" value="MBX68291.1"/>
    <property type="molecule type" value="Transcribed_RNA"/>
</dbReference>
<name>A0A2P2QMY5_RHIMU</name>
<reference evidence="1" key="1">
    <citation type="submission" date="2018-02" db="EMBL/GenBank/DDBJ databases">
        <title>Rhizophora mucronata_Transcriptome.</title>
        <authorList>
            <person name="Meera S.P."/>
            <person name="Sreeshan A."/>
            <person name="Augustine A."/>
        </authorList>
    </citation>
    <scope>NUCLEOTIDE SEQUENCE</scope>
    <source>
        <tissue evidence="1">Leaf</tissue>
    </source>
</reference>
<organism evidence="1">
    <name type="scientific">Rhizophora mucronata</name>
    <name type="common">Asiatic mangrove</name>
    <dbReference type="NCBI Taxonomy" id="61149"/>
    <lineage>
        <taxon>Eukaryota</taxon>
        <taxon>Viridiplantae</taxon>
        <taxon>Streptophyta</taxon>
        <taxon>Embryophyta</taxon>
        <taxon>Tracheophyta</taxon>
        <taxon>Spermatophyta</taxon>
        <taxon>Magnoliopsida</taxon>
        <taxon>eudicotyledons</taxon>
        <taxon>Gunneridae</taxon>
        <taxon>Pentapetalae</taxon>
        <taxon>rosids</taxon>
        <taxon>fabids</taxon>
        <taxon>Malpighiales</taxon>
        <taxon>Rhizophoraceae</taxon>
        <taxon>Rhizophora</taxon>
    </lineage>
</organism>